<dbReference type="AlphaFoldDB" id="A0A016SR71"/>
<name>A0A016SR71_9BILA</name>
<evidence type="ECO:0000256" key="1">
    <source>
        <dbReference type="SAM" id="MobiDB-lite"/>
    </source>
</evidence>
<evidence type="ECO:0000313" key="2">
    <source>
        <dbReference type="EMBL" id="EYB92901.1"/>
    </source>
</evidence>
<feature type="region of interest" description="Disordered" evidence="1">
    <location>
        <begin position="95"/>
        <end position="126"/>
    </location>
</feature>
<keyword evidence="3" id="KW-1185">Reference proteome</keyword>
<proteinExistence type="predicted"/>
<gene>
    <name evidence="2" type="primary">Acey_s0189.g1222</name>
    <name evidence="2" type="ORF">Y032_0189g1222</name>
</gene>
<reference evidence="3" key="1">
    <citation type="journal article" date="2015" name="Nat. Genet.">
        <title>The genome and transcriptome of the zoonotic hookworm Ancylostoma ceylanicum identify infection-specific gene families.</title>
        <authorList>
            <person name="Schwarz E.M."/>
            <person name="Hu Y."/>
            <person name="Antoshechkin I."/>
            <person name="Miller M.M."/>
            <person name="Sternberg P.W."/>
            <person name="Aroian R.V."/>
        </authorList>
    </citation>
    <scope>NUCLEOTIDE SEQUENCE</scope>
    <source>
        <strain evidence="3">HY135</strain>
    </source>
</reference>
<comment type="caution">
    <text evidence="2">The sequence shown here is derived from an EMBL/GenBank/DDBJ whole genome shotgun (WGS) entry which is preliminary data.</text>
</comment>
<dbReference type="EMBL" id="JARK01001525">
    <property type="protein sequence ID" value="EYB92901.1"/>
    <property type="molecule type" value="Genomic_DNA"/>
</dbReference>
<protein>
    <submittedName>
        <fullName evidence="2">Uncharacterized protein</fullName>
    </submittedName>
</protein>
<dbReference type="Proteomes" id="UP000024635">
    <property type="component" value="Unassembled WGS sequence"/>
</dbReference>
<accession>A0A016SR71</accession>
<organism evidence="2 3">
    <name type="scientific">Ancylostoma ceylanicum</name>
    <dbReference type="NCBI Taxonomy" id="53326"/>
    <lineage>
        <taxon>Eukaryota</taxon>
        <taxon>Metazoa</taxon>
        <taxon>Ecdysozoa</taxon>
        <taxon>Nematoda</taxon>
        <taxon>Chromadorea</taxon>
        <taxon>Rhabditida</taxon>
        <taxon>Rhabditina</taxon>
        <taxon>Rhabditomorpha</taxon>
        <taxon>Strongyloidea</taxon>
        <taxon>Ancylostomatidae</taxon>
        <taxon>Ancylostomatinae</taxon>
        <taxon>Ancylostoma</taxon>
    </lineage>
</organism>
<sequence>MRFLIIFAFTYRGCELRECSSMFLDWGFLYHIICLEPWLIRILALRNGRNPLVSGVSTVKRMFGSHVFSFPSIMCRKGSRRPVIFSLFDLNRRQPEKKENKKRKGKQTRKEREARQRNELGNGKEERAGSCDLVFRKASGSHAGKPECQ</sequence>
<evidence type="ECO:0000313" key="3">
    <source>
        <dbReference type="Proteomes" id="UP000024635"/>
    </source>
</evidence>
<feature type="compositionally biased region" description="Basic and acidic residues" evidence="1">
    <location>
        <begin position="108"/>
        <end position="126"/>
    </location>
</feature>